<dbReference type="FunFam" id="2.40.50.100:FF:000005">
    <property type="entry name" value="Acetyl-CoA carboxylase 1"/>
    <property type="match status" value="1"/>
</dbReference>
<feature type="domain" description="ATP-grasp" evidence="17">
    <location>
        <begin position="225"/>
        <end position="412"/>
    </location>
</feature>
<dbReference type="Pfam" id="PF00289">
    <property type="entry name" value="Biotin_carb_N"/>
    <property type="match status" value="1"/>
</dbReference>
<accession>A0AAE0CF78</accession>
<evidence type="ECO:0000256" key="8">
    <source>
        <dbReference type="ARBA" id="ARBA00023098"/>
    </source>
</evidence>
<keyword evidence="10" id="KW-0092">Biotin</keyword>
<dbReference type="InterPro" id="IPR011053">
    <property type="entry name" value="Single_hybrid_motif"/>
</dbReference>
<keyword evidence="9" id="KW-0275">Fatty acid biosynthesis</keyword>
<dbReference type="PROSITE" id="PS50980">
    <property type="entry name" value="COA_CT_NTER"/>
    <property type="match status" value="1"/>
</dbReference>
<feature type="region of interest" description="Disordered" evidence="16">
    <location>
        <begin position="1140"/>
        <end position="1181"/>
    </location>
</feature>
<dbReference type="SUPFAM" id="SSF52440">
    <property type="entry name" value="PreATP-grasp domain"/>
    <property type="match status" value="1"/>
</dbReference>
<comment type="catalytic activity">
    <reaction evidence="13">
        <text>N(6)-biotinyl-L-lysyl-[protein] + hydrogencarbonate + ATP = N(6)-carboxybiotinyl-L-lysyl-[protein] + ADP + phosphate + H(+)</text>
        <dbReference type="Rhea" id="RHEA:13501"/>
        <dbReference type="Rhea" id="RHEA-COMP:10505"/>
        <dbReference type="Rhea" id="RHEA-COMP:10506"/>
        <dbReference type="ChEBI" id="CHEBI:15378"/>
        <dbReference type="ChEBI" id="CHEBI:17544"/>
        <dbReference type="ChEBI" id="CHEBI:30616"/>
        <dbReference type="ChEBI" id="CHEBI:43474"/>
        <dbReference type="ChEBI" id="CHEBI:83144"/>
        <dbReference type="ChEBI" id="CHEBI:83145"/>
        <dbReference type="ChEBI" id="CHEBI:456216"/>
        <dbReference type="EC" id="6.3.4.14"/>
    </reaction>
</comment>
<evidence type="ECO:0000256" key="12">
    <source>
        <dbReference type="ARBA" id="ARBA00048065"/>
    </source>
</evidence>
<evidence type="ECO:0000256" key="6">
    <source>
        <dbReference type="ARBA" id="ARBA00022832"/>
    </source>
</evidence>
<comment type="pathway">
    <text evidence="2">Lipid metabolism; malonyl-CoA biosynthesis; malonyl-CoA from acetyl-CoA: step 1/1.</text>
</comment>
<keyword evidence="8" id="KW-0443">Lipid metabolism</keyword>
<dbReference type="GO" id="GO:0003989">
    <property type="term" value="F:acetyl-CoA carboxylase activity"/>
    <property type="evidence" value="ECO:0007669"/>
    <property type="project" value="UniProtKB-EC"/>
</dbReference>
<dbReference type="GO" id="GO:0046872">
    <property type="term" value="F:metal ion binding"/>
    <property type="evidence" value="ECO:0007669"/>
    <property type="project" value="InterPro"/>
</dbReference>
<dbReference type="InterPro" id="IPR005481">
    <property type="entry name" value="BC-like_N"/>
</dbReference>
<evidence type="ECO:0000259" key="19">
    <source>
        <dbReference type="PROSITE" id="PS50980"/>
    </source>
</evidence>
<feature type="domain" description="Biotin carboxylation" evidence="18">
    <location>
        <begin position="60"/>
        <end position="565"/>
    </location>
</feature>
<dbReference type="GO" id="GO:0004075">
    <property type="term" value="F:biotin carboxylase activity"/>
    <property type="evidence" value="ECO:0007669"/>
    <property type="project" value="UniProtKB-EC"/>
</dbReference>
<dbReference type="Gene3D" id="3.30.1490.20">
    <property type="entry name" value="ATP-grasp fold, A domain"/>
    <property type="match status" value="1"/>
</dbReference>
<reference evidence="21 22" key="1">
    <citation type="journal article" date="2015" name="Genome Biol. Evol.">
        <title>Comparative Genomics of a Bacterivorous Green Alga Reveals Evolutionary Causalities and Consequences of Phago-Mixotrophic Mode of Nutrition.</title>
        <authorList>
            <person name="Burns J.A."/>
            <person name="Paasch A."/>
            <person name="Narechania A."/>
            <person name="Kim E."/>
        </authorList>
    </citation>
    <scope>NUCLEOTIDE SEQUENCE [LARGE SCALE GENOMIC DNA]</scope>
    <source>
        <strain evidence="21 22">PLY_AMNH</strain>
    </source>
</reference>
<dbReference type="InterPro" id="IPR013815">
    <property type="entry name" value="ATP_grasp_subdomain_1"/>
</dbReference>
<evidence type="ECO:0000259" key="18">
    <source>
        <dbReference type="PROSITE" id="PS50979"/>
    </source>
</evidence>
<evidence type="ECO:0000313" key="22">
    <source>
        <dbReference type="Proteomes" id="UP001190700"/>
    </source>
</evidence>
<dbReference type="Gene3D" id="3.40.50.20">
    <property type="match status" value="1"/>
</dbReference>
<evidence type="ECO:0000256" key="16">
    <source>
        <dbReference type="SAM" id="MobiDB-lite"/>
    </source>
</evidence>
<evidence type="ECO:0000256" key="5">
    <source>
        <dbReference type="ARBA" id="ARBA00022741"/>
    </source>
</evidence>
<evidence type="ECO:0000313" key="21">
    <source>
        <dbReference type="EMBL" id="KAK3253055.1"/>
    </source>
</evidence>
<keyword evidence="3" id="KW-0444">Lipid biosynthesis</keyword>
<dbReference type="GO" id="GO:0006633">
    <property type="term" value="P:fatty acid biosynthetic process"/>
    <property type="evidence" value="ECO:0007669"/>
    <property type="project" value="UniProtKB-KW"/>
</dbReference>
<dbReference type="Pfam" id="PF02785">
    <property type="entry name" value="Biotin_carb_C"/>
    <property type="match status" value="1"/>
</dbReference>
<dbReference type="InterPro" id="IPR029045">
    <property type="entry name" value="ClpP/crotonase-like_dom_sf"/>
</dbReference>
<evidence type="ECO:0000256" key="7">
    <source>
        <dbReference type="ARBA" id="ARBA00022840"/>
    </source>
</evidence>
<sequence length="2274" mass="252095">MMRFFDTGTDGDESPAISYPGASDQQQGSKPYAPEKSSASDMETAPRAYKDYISSRGGTPIHKILIACNGLAAVKAIRSLRSWGYENFYSQHVFHMVVMAPPEDVSCNAEYLRLADEFIQVPGGGDMNNFANPDAIVHVARRCQADAVWPGWGQLSENPKLPAKLERCGITFIGPSSAAMETVGDKVCATLLAQTLGIPVPPWSGDGLTLPTVNCEEVSGREAPRRGPVDPGGQVRVQCALKSLKEARECATKIGYPVMLKSGAGLQKVSSNEEMASCYDQMASEAPSSYIYVQKMIADCRALEIQVVADAHGDVISLYGRDCSVQRGFHKIVEEAPIQGIPQEVLARLETDAKRVLRRAAHTGAASVKYLYEPSTGAISFLQINARMQAGNVVTETVTGINLAATQLQIAMGIPLHLIADIRRFYMKDGPGMDMFPMESSPTKPPHGHCVGVRIMAEDPANSFEPSLGNVHEIHMYSEPGVFMYFSVGSCGRGRVHSSRDTQFGHVFAHAAARSEAVRKLVTGLSQLSIRGEIGCTTNYMCSLIENPLFLRNAHRCTLVDDTLVDMCLAPIKSNRLPVHVLVVCGAVVKCHVRHKEMMDGMLASLERGVAPEAGLANLSSHTFTLTFQDLQYRLRVTMGSLQEFFIHVNSQCIEARVLQLTDVGFLILLDSHTYHVHHDLVSDGGLKVLVNGYPCFFPDYFDPFTLTAPSRCKLVRYLIDDGARLELGQAYAEIEVLKNNMPLMSTSQGVVQYAQAPGNYVQAGDVLCRVLVGSGSVPDQVRPLAEFQGLLHPGLPPEGTPPGLNNPEGSFYVEFQNAADSLRTIFAGYDCRGDPLGELCRTLKSPKLAMDHFMEVQNKLSSQHGGKPIPGAERLDQIAKGLRAIAMMAERKRLGGGRARTYSTSMNDDIVHTMNALSAHLESTPELQSIPMLQAFVARYKNGLFNHEVAVICGFLSDFLDVESAFSEQPTFEDAMLLLRETFKGDLQKVVQHAHSHSNLARKLTLVGRLLSHIDTFGMVEVDFCLALLMRLAETQGKAYSQIQQQAKAIIIKQQGVNRYSARKWKSLKSSMTEAMDQLQRTVEVEEARMKALRGREERGANGQRRTLSASFLTTSLCNSRAELAALLANRSTSSLTYPAHGHTAKSQDDMALGVPPRSPSSPSENGHDRSDSEHSFESSLLTGAARKRELFNRLRRISNSILREIEMNEAASVVRKPASVLYTMFNKDRPAAASNAIKHTYEIFGVYDTIVAAGENGVMRSDIDILQTSMYIVRGLAEVQDVLEKQVAETHYNTIGFLVHYPDMTEDSSRDELSKMMEKMLVTVDTDERISSDVHNVAFTLVEPSLPVVFLRFEKMGADPPRTIFNKTAYRTVIFYGTEKQKTQQTKGRDCRCFLRCIIYDKLLFIGPKGGNDSEDSPHSEKLSPDNRTHSGKFTRSRLQNFLSKYNSPPTSPKAQGAVPGAAPAAAEDSLPEVADVMGEDRVLADLMAQMELAIGQKKTAFNYMFVHLVHSTADDVPAVQRTIEGLLEQCRRDLRRLRVAWIEVKVGPGRLVAYNPTGYHFKVEFHVDQKPPLPYPVLNRIQRKRMAAQNSGTTYVYDFVDIFQYHAENMATTQSSRVKPFTSHELVLNSQGTLEQIDRSVGCNDLGVVVWKCQIQTMEYPDGRPFILVANDITHMNGSLSLEEHAMYEGAFNLARKEGVPVVYISANSGARVSLDEMLKAWVQVEWHDANDLSKGSKYFYLRDKDYKRIKRCHKVMATEIEHKGEKRHVIKDIAKGVGLECLRGSGTVASVTSAARSEIFTLSYVTGYTVGIGAYCSRLTSRIIQHQDASVILTGCHALNRLMGKEVYSSNSQIGGPKVMQHNGVAHVVVPDDIHGVEAILRWLAYVPLKQGAPLPWTWCKDSVERPVTFMPTREAYDTRGMVEDFCDRGSFMETMAEWGKTVITGRARLGGFPIGIIAAESRSIEKKIPADPAYSAAVQQVEQQAGQVWFPDSASKTAHSIADFDGEGLPLLIFANFRGFAGGLREMFGEVLKYGSYIVDRLRVYKQPVFVYLPKEAELRGGAWVVLDPTINPSQMEMYASELCRGGVLEPECMAHMKFKDPDLIKMMHRLNPELPSLPEEERLARECQLLPAYRQLAVTFAALHDTPAVMLHKKVIKEIVPWAESRTFFTRQLRRRLAQEAIKRKVVEMWPGADLQKQQQAVTELKDNWEAEAFTSGQIVILESVNVKAYMRRLRIEYISSEVTKLAQEDPEAVQKAVAAALDCMNPK</sequence>
<dbReference type="GO" id="GO:0005524">
    <property type="term" value="F:ATP binding"/>
    <property type="evidence" value="ECO:0007669"/>
    <property type="project" value="UniProtKB-UniRule"/>
</dbReference>
<evidence type="ECO:0000256" key="4">
    <source>
        <dbReference type="ARBA" id="ARBA00022598"/>
    </source>
</evidence>
<dbReference type="SUPFAM" id="SSF56059">
    <property type="entry name" value="Glutathione synthetase ATP-binding domain-like"/>
    <property type="match status" value="1"/>
</dbReference>
<name>A0AAE0CF78_9CHLO</name>
<gene>
    <name evidence="21" type="ORF">CYMTET_37674</name>
</gene>
<comment type="cofactor">
    <cofactor evidence="1">
        <name>biotin</name>
        <dbReference type="ChEBI" id="CHEBI:57586"/>
    </cofactor>
</comment>
<dbReference type="Pfam" id="PF08326">
    <property type="entry name" value="ACC_central"/>
    <property type="match status" value="2"/>
</dbReference>
<keyword evidence="6" id="KW-0276">Fatty acid metabolism</keyword>
<keyword evidence="5 14" id="KW-0547">Nucleotide-binding</keyword>
<dbReference type="InterPro" id="IPR011054">
    <property type="entry name" value="Rudment_hybrid_motif"/>
</dbReference>
<evidence type="ECO:0000256" key="10">
    <source>
        <dbReference type="ARBA" id="ARBA00023267"/>
    </source>
</evidence>
<keyword evidence="22" id="KW-1185">Reference proteome</keyword>
<evidence type="ECO:0000256" key="13">
    <source>
        <dbReference type="ARBA" id="ARBA00048600"/>
    </source>
</evidence>
<dbReference type="Pfam" id="PF21385">
    <property type="entry name" value="ACCA_BT"/>
    <property type="match status" value="1"/>
</dbReference>
<feature type="domain" description="CoA carboxyltransferase C-terminal" evidence="20">
    <location>
        <begin position="1907"/>
        <end position="2194"/>
    </location>
</feature>
<feature type="compositionally biased region" description="Basic and acidic residues" evidence="16">
    <location>
        <begin position="1167"/>
        <end position="1178"/>
    </location>
</feature>
<feature type="domain" description="CoA carboxyltransferase N-terminal" evidence="19">
    <location>
        <begin position="1577"/>
        <end position="1903"/>
    </location>
</feature>
<dbReference type="PROSITE" id="PS50989">
    <property type="entry name" value="COA_CT_CTER"/>
    <property type="match status" value="1"/>
</dbReference>
<evidence type="ECO:0008006" key="23">
    <source>
        <dbReference type="Google" id="ProtNLM"/>
    </source>
</evidence>
<dbReference type="InterPro" id="IPR000089">
    <property type="entry name" value="Biotin_lipoyl"/>
</dbReference>
<dbReference type="PROSITE" id="PS50975">
    <property type="entry name" value="ATP_GRASP"/>
    <property type="match status" value="1"/>
</dbReference>
<dbReference type="InterPro" id="IPR005479">
    <property type="entry name" value="CPAse_ATP-bd"/>
</dbReference>
<dbReference type="InterPro" id="IPR013537">
    <property type="entry name" value="AcCoA_COase_cen"/>
</dbReference>
<feature type="region of interest" description="Disordered" evidence="16">
    <location>
        <begin position="1447"/>
        <end position="1468"/>
    </location>
</feature>
<dbReference type="SUPFAM" id="SSF51230">
    <property type="entry name" value="Single hybrid motif"/>
    <property type="match status" value="1"/>
</dbReference>
<dbReference type="Gene3D" id="2.40.460.10">
    <property type="entry name" value="Biotin dependent carboxylase carboxyltransferase"/>
    <property type="match status" value="1"/>
</dbReference>
<organism evidence="21 22">
    <name type="scientific">Cymbomonas tetramitiformis</name>
    <dbReference type="NCBI Taxonomy" id="36881"/>
    <lineage>
        <taxon>Eukaryota</taxon>
        <taxon>Viridiplantae</taxon>
        <taxon>Chlorophyta</taxon>
        <taxon>Pyramimonadophyceae</taxon>
        <taxon>Pyramimonadales</taxon>
        <taxon>Pyramimonadaceae</taxon>
        <taxon>Cymbomonas</taxon>
    </lineage>
</organism>
<dbReference type="PROSITE" id="PS50979">
    <property type="entry name" value="BC"/>
    <property type="match status" value="1"/>
</dbReference>
<dbReference type="Pfam" id="PF00364">
    <property type="entry name" value="Biotin_lipoyl"/>
    <property type="match status" value="1"/>
</dbReference>
<dbReference type="InterPro" id="IPR034733">
    <property type="entry name" value="AcCoA_carboxyl_beta"/>
</dbReference>
<dbReference type="SUPFAM" id="SSF51246">
    <property type="entry name" value="Rudiment single hybrid motif"/>
    <property type="match status" value="1"/>
</dbReference>
<dbReference type="SUPFAM" id="SSF52096">
    <property type="entry name" value="ClpP/crotonase"/>
    <property type="match status" value="2"/>
</dbReference>
<protein>
    <recommendedName>
        <fullName evidence="23">Acetyl-CoA carboxylase</fullName>
    </recommendedName>
</protein>
<dbReference type="Gene3D" id="3.90.1770.10">
    <property type="entry name" value="PreATP-grasp domain"/>
    <property type="match status" value="1"/>
</dbReference>
<dbReference type="Gene3D" id="2.40.50.100">
    <property type="match status" value="1"/>
</dbReference>
<dbReference type="Gene3D" id="3.90.226.10">
    <property type="entry name" value="2-enoyl-CoA Hydratase, Chain A, domain 1"/>
    <property type="match status" value="2"/>
</dbReference>
<dbReference type="InterPro" id="IPR049076">
    <property type="entry name" value="ACCA"/>
</dbReference>
<evidence type="ECO:0000256" key="14">
    <source>
        <dbReference type="PROSITE-ProRule" id="PRU00409"/>
    </source>
</evidence>
<dbReference type="Pfam" id="PF01039">
    <property type="entry name" value="Carboxyl_trans"/>
    <property type="match status" value="1"/>
</dbReference>
<dbReference type="InterPro" id="IPR011761">
    <property type="entry name" value="ATP-grasp"/>
</dbReference>
<dbReference type="PANTHER" id="PTHR45728:SF3">
    <property type="entry name" value="ACETYL-COA CARBOXYLASE"/>
    <property type="match status" value="1"/>
</dbReference>
<dbReference type="InterPro" id="IPR005482">
    <property type="entry name" value="Biotin_COase_C"/>
</dbReference>
<feature type="compositionally biased region" description="Low complexity" evidence="16">
    <location>
        <begin position="1457"/>
        <end position="1468"/>
    </location>
</feature>
<keyword evidence="4" id="KW-0436">Ligase</keyword>
<comment type="catalytic activity">
    <reaction evidence="12">
        <text>hydrogencarbonate + acetyl-CoA + ATP = malonyl-CoA + ADP + phosphate + H(+)</text>
        <dbReference type="Rhea" id="RHEA:11308"/>
        <dbReference type="ChEBI" id="CHEBI:15378"/>
        <dbReference type="ChEBI" id="CHEBI:17544"/>
        <dbReference type="ChEBI" id="CHEBI:30616"/>
        <dbReference type="ChEBI" id="CHEBI:43474"/>
        <dbReference type="ChEBI" id="CHEBI:57288"/>
        <dbReference type="ChEBI" id="CHEBI:57384"/>
        <dbReference type="ChEBI" id="CHEBI:456216"/>
        <dbReference type="EC" id="6.4.1.2"/>
    </reaction>
</comment>
<evidence type="ECO:0000259" key="20">
    <source>
        <dbReference type="PROSITE" id="PS50989"/>
    </source>
</evidence>
<evidence type="ECO:0000256" key="1">
    <source>
        <dbReference type="ARBA" id="ARBA00001953"/>
    </source>
</evidence>
<evidence type="ECO:0000256" key="9">
    <source>
        <dbReference type="ARBA" id="ARBA00023160"/>
    </source>
</evidence>
<evidence type="ECO:0000256" key="2">
    <source>
        <dbReference type="ARBA" id="ARBA00004956"/>
    </source>
</evidence>
<dbReference type="InterPro" id="IPR011763">
    <property type="entry name" value="COA_CT_C"/>
</dbReference>
<dbReference type="SMART" id="SM00878">
    <property type="entry name" value="Biotin_carb_C"/>
    <property type="match status" value="1"/>
</dbReference>
<dbReference type="Gene3D" id="3.30.470.20">
    <property type="entry name" value="ATP-grasp fold, B domain"/>
    <property type="match status" value="1"/>
</dbReference>
<dbReference type="InterPro" id="IPR011764">
    <property type="entry name" value="Biotin_carboxylation_dom"/>
</dbReference>
<proteinExistence type="predicted"/>
<dbReference type="Pfam" id="PF02786">
    <property type="entry name" value="CPSase_L_D2"/>
    <property type="match status" value="1"/>
</dbReference>
<evidence type="ECO:0000259" key="17">
    <source>
        <dbReference type="PROSITE" id="PS50975"/>
    </source>
</evidence>
<dbReference type="InterPro" id="IPR049074">
    <property type="entry name" value="ACCA_BT"/>
</dbReference>
<dbReference type="InterPro" id="IPR016185">
    <property type="entry name" value="PreATP-grasp_dom_sf"/>
</dbReference>
<keyword evidence="15" id="KW-0175">Coiled coil</keyword>
<evidence type="ECO:0000256" key="11">
    <source>
        <dbReference type="ARBA" id="ARBA00023268"/>
    </source>
</evidence>
<keyword evidence="7 14" id="KW-0067">ATP-binding</keyword>
<feature type="coiled-coil region" evidence="15">
    <location>
        <begin position="1070"/>
        <end position="1097"/>
    </location>
</feature>
<dbReference type="PANTHER" id="PTHR45728">
    <property type="entry name" value="ACETYL-COA CARBOXYLASE, ISOFORM A"/>
    <property type="match status" value="1"/>
</dbReference>
<feature type="region of interest" description="Disordered" evidence="16">
    <location>
        <begin position="1"/>
        <end position="42"/>
    </location>
</feature>
<feature type="region of interest" description="Disordered" evidence="16">
    <location>
        <begin position="1413"/>
        <end position="1435"/>
    </location>
</feature>
<feature type="compositionally biased region" description="Basic and acidic residues" evidence="16">
    <location>
        <begin position="1418"/>
        <end position="1431"/>
    </location>
</feature>
<evidence type="ECO:0000256" key="3">
    <source>
        <dbReference type="ARBA" id="ARBA00022516"/>
    </source>
</evidence>
<dbReference type="CDD" id="cd06850">
    <property type="entry name" value="biotinyl_domain"/>
    <property type="match status" value="1"/>
</dbReference>
<comment type="caution">
    <text evidence="21">The sequence shown here is derived from an EMBL/GenBank/DDBJ whole genome shotgun (WGS) entry which is preliminary data.</text>
</comment>
<keyword evidence="11" id="KW-0511">Multifunctional enzyme</keyword>
<dbReference type="EMBL" id="LGRX02025021">
    <property type="protein sequence ID" value="KAK3253055.1"/>
    <property type="molecule type" value="Genomic_DNA"/>
</dbReference>
<dbReference type="Proteomes" id="UP001190700">
    <property type="component" value="Unassembled WGS sequence"/>
</dbReference>
<evidence type="ECO:0000256" key="15">
    <source>
        <dbReference type="SAM" id="Coils"/>
    </source>
</evidence>
<dbReference type="InterPro" id="IPR011762">
    <property type="entry name" value="COA_CT_N"/>
</dbReference>